<dbReference type="EnsemblPlants" id="AET6Gv20263500.1">
    <property type="protein sequence ID" value="AET6Gv20263500.1"/>
    <property type="gene ID" value="AET6Gv20263500"/>
</dbReference>
<proteinExistence type="predicted"/>
<dbReference type="Proteomes" id="UP000015105">
    <property type="component" value="Chromosome 6D"/>
</dbReference>
<keyword evidence="2" id="KW-1185">Reference proteome</keyword>
<name>A0A453N6V6_AEGTS</name>
<reference evidence="2" key="1">
    <citation type="journal article" date="2014" name="Science">
        <title>Ancient hybridizations among the ancestral genomes of bread wheat.</title>
        <authorList>
            <consortium name="International Wheat Genome Sequencing Consortium,"/>
            <person name="Marcussen T."/>
            <person name="Sandve S.R."/>
            <person name="Heier L."/>
            <person name="Spannagl M."/>
            <person name="Pfeifer M."/>
            <person name="Jakobsen K.S."/>
            <person name="Wulff B.B."/>
            <person name="Steuernagel B."/>
            <person name="Mayer K.F."/>
            <person name="Olsen O.A."/>
        </authorList>
    </citation>
    <scope>NUCLEOTIDE SEQUENCE [LARGE SCALE GENOMIC DNA]</scope>
    <source>
        <strain evidence="2">cv. AL8/78</strain>
    </source>
</reference>
<reference evidence="1" key="4">
    <citation type="submission" date="2019-03" db="UniProtKB">
        <authorList>
            <consortium name="EnsemblPlants"/>
        </authorList>
    </citation>
    <scope>IDENTIFICATION</scope>
</reference>
<reference evidence="1" key="5">
    <citation type="journal article" date="2021" name="G3 (Bethesda)">
        <title>Aegilops tauschii genome assembly Aet v5.0 features greater sequence contiguity and improved annotation.</title>
        <authorList>
            <person name="Wang L."/>
            <person name="Zhu T."/>
            <person name="Rodriguez J.C."/>
            <person name="Deal K.R."/>
            <person name="Dubcovsky J."/>
            <person name="McGuire P.E."/>
            <person name="Lux T."/>
            <person name="Spannagl M."/>
            <person name="Mayer K.F.X."/>
            <person name="Baldrich P."/>
            <person name="Meyers B.C."/>
            <person name="Huo N."/>
            <person name="Gu Y.Q."/>
            <person name="Zhou H."/>
            <person name="Devos K.M."/>
            <person name="Bennetzen J.L."/>
            <person name="Unver T."/>
            <person name="Budak H."/>
            <person name="Gulick P.J."/>
            <person name="Galiba G."/>
            <person name="Kalapos B."/>
            <person name="Nelson D.R."/>
            <person name="Li P."/>
            <person name="You F.M."/>
            <person name="Luo M.C."/>
            <person name="Dvorak J."/>
        </authorList>
    </citation>
    <scope>NUCLEOTIDE SEQUENCE [LARGE SCALE GENOMIC DNA]</scope>
    <source>
        <strain evidence="1">cv. AL8/78</strain>
    </source>
</reference>
<sequence>WQHKSKAMEIITEIINGARPEHKKGVKTMIILVLGGIWHLRNECTFRQKTANMTETMASIRRTFELWHQAGAVHLEHPLWDPP</sequence>
<organism evidence="1 2">
    <name type="scientific">Aegilops tauschii subsp. strangulata</name>
    <name type="common">Goatgrass</name>
    <dbReference type="NCBI Taxonomy" id="200361"/>
    <lineage>
        <taxon>Eukaryota</taxon>
        <taxon>Viridiplantae</taxon>
        <taxon>Streptophyta</taxon>
        <taxon>Embryophyta</taxon>
        <taxon>Tracheophyta</taxon>
        <taxon>Spermatophyta</taxon>
        <taxon>Magnoliopsida</taxon>
        <taxon>Liliopsida</taxon>
        <taxon>Poales</taxon>
        <taxon>Poaceae</taxon>
        <taxon>BOP clade</taxon>
        <taxon>Pooideae</taxon>
        <taxon>Triticodae</taxon>
        <taxon>Triticeae</taxon>
        <taxon>Triticinae</taxon>
        <taxon>Aegilops</taxon>
    </lineage>
</organism>
<accession>A0A453N6V6</accession>
<evidence type="ECO:0000313" key="1">
    <source>
        <dbReference type="EnsemblPlants" id="AET6Gv20263500.1"/>
    </source>
</evidence>
<dbReference type="Gramene" id="AET6Gv20263500.1">
    <property type="protein sequence ID" value="AET6Gv20263500.1"/>
    <property type="gene ID" value="AET6Gv20263500"/>
</dbReference>
<dbReference type="AlphaFoldDB" id="A0A453N6V6"/>
<reference evidence="1" key="3">
    <citation type="journal article" date="2017" name="Nature">
        <title>Genome sequence of the progenitor of the wheat D genome Aegilops tauschii.</title>
        <authorList>
            <person name="Luo M.C."/>
            <person name="Gu Y.Q."/>
            <person name="Puiu D."/>
            <person name="Wang H."/>
            <person name="Twardziok S.O."/>
            <person name="Deal K.R."/>
            <person name="Huo N."/>
            <person name="Zhu T."/>
            <person name="Wang L."/>
            <person name="Wang Y."/>
            <person name="McGuire P.E."/>
            <person name="Liu S."/>
            <person name="Long H."/>
            <person name="Ramasamy R.K."/>
            <person name="Rodriguez J.C."/>
            <person name="Van S.L."/>
            <person name="Yuan L."/>
            <person name="Wang Z."/>
            <person name="Xia Z."/>
            <person name="Xiao L."/>
            <person name="Anderson O.D."/>
            <person name="Ouyang S."/>
            <person name="Liang Y."/>
            <person name="Zimin A.V."/>
            <person name="Pertea G."/>
            <person name="Qi P."/>
            <person name="Bennetzen J.L."/>
            <person name="Dai X."/>
            <person name="Dawson M.W."/>
            <person name="Muller H.G."/>
            <person name="Kugler K."/>
            <person name="Rivarola-Duarte L."/>
            <person name="Spannagl M."/>
            <person name="Mayer K.F.X."/>
            <person name="Lu F.H."/>
            <person name="Bevan M.W."/>
            <person name="Leroy P."/>
            <person name="Li P."/>
            <person name="You F.M."/>
            <person name="Sun Q."/>
            <person name="Liu Z."/>
            <person name="Lyons E."/>
            <person name="Wicker T."/>
            <person name="Salzberg S.L."/>
            <person name="Devos K.M."/>
            <person name="Dvorak J."/>
        </authorList>
    </citation>
    <scope>NUCLEOTIDE SEQUENCE [LARGE SCALE GENOMIC DNA]</scope>
    <source>
        <strain evidence="1">cv. AL8/78</strain>
    </source>
</reference>
<evidence type="ECO:0000313" key="2">
    <source>
        <dbReference type="Proteomes" id="UP000015105"/>
    </source>
</evidence>
<reference evidence="2" key="2">
    <citation type="journal article" date="2017" name="Nat. Plants">
        <title>The Aegilops tauschii genome reveals multiple impacts of transposons.</title>
        <authorList>
            <person name="Zhao G."/>
            <person name="Zou C."/>
            <person name="Li K."/>
            <person name="Wang K."/>
            <person name="Li T."/>
            <person name="Gao L."/>
            <person name="Zhang X."/>
            <person name="Wang H."/>
            <person name="Yang Z."/>
            <person name="Liu X."/>
            <person name="Jiang W."/>
            <person name="Mao L."/>
            <person name="Kong X."/>
            <person name="Jiao Y."/>
            <person name="Jia J."/>
        </authorList>
    </citation>
    <scope>NUCLEOTIDE SEQUENCE [LARGE SCALE GENOMIC DNA]</scope>
    <source>
        <strain evidence="2">cv. AL8/78</strain>
    </source>
</reference>
<protein>
    <submittedName>
        <fullName evidence="1">Uncharacterized protein</fullName>
    </submittedName>
</protein>